<dbReference type="InterPro" id="IPR043129">
    <property type="entry name" value="ATPase_NBD"/>
</dbReference>
<dbReference type="STRING" id="29172.A0A0D8Y4Y5"/>
<dbReference type="PANTHER" id="PTHR11735:SF6">
    <property type="entry name" value="TRNA N6-ADENOSINE THREONYLCARBAMOYLTRANSFERASE, MITOCHONDRIAL"/>
    <property type="match status" value="1"/>
</dbReference>
<dbReference type="InterPro" id="IPR000905">
    <property type="entry name" value="Gcp-like_dom"/>
</dbReference>
<proteinExistence type="predicted"/>
<dbReference type="GO" id="GO:0008033">
    <property type="term" value="P:tRNA processing"/>
    <property type="evidence" value="ECO:0007669"/>
    <property type="project" value="UniProtKB-KW"/>
</dbReference>
<dbReference type="PRINTS" id="PR00789">
    <property type="entry name" value="OSIALOPTASE"/>
</dbReference>
<evidence type="ECO:0000313" key="9">
    <source>
        <dbReference type="Proteomes" id="UP000053766"/>
    </source>
</evidence>
<protein>
    <recommendedName>
        <fullName evidence="1">N(6)-L-threonylcarbamoyladenine synthase</fullName>
        <ecNumber evidence="1">2.3.1.234</ecNumber>
    </recommendedName>
</protein>
<feature type="domain" description="Gcp-like" evidence="7">
    <location>
        <begin position="40"/>
        <end position="373"/>
    </location>
</feature>
<name>A0A0D8Y4Y5_DICVI</name>
<evidence type="ECO:0000256" key="3">
    <source>
        <dbReference type="ARBA" id="ARBA00022694"/>
    </source>
</evidence>
<accession>A0A0D8Y4Y5</accession>
<evidence type="ECO:0000256" key="5">
    <source>
        <dbReference type="ARBA" id="ARBA00023315"/>
    </source>
</evidence>
<dbReference type="SUPFAM" id="SSF53067">
    <property type="entry name" value="Actin-like ATPase domain"/>
    <property type="match status" value="1"/>
</dbReference>
<dbReference type="Proteomes" id="UP000053766">
    <property type="component" value="Unassembled WGS sequence"/>
</dbReference>
<evidence type="ECO:0000256" key="6">
    <source>
        <dbReference type="ARBA" id="ARBA00048117"/>
    </source>
</evidence>
<dbReference type="Gene3D" id="3.30.420.40">
    <property type="match status" value="2"/>
</dbReference>
<dbReference type="EMBL" id="KN716228">
    <property type="protein sequence ID" value="KJH49636.1"/>
    <property type="molecule type" value="Genomic_DNA"/>
</dbReference>
<sequence>MRFAQRLFRIAFFQHRNITVLGIESSCDDSAVAIVREDKKILSSRRFTDRDTQRRLGGISPREVALQHRTHLPLLLAECLDEAKLNFSDIDAIAATTKPGLVIALKEGIQKGLELSRQYKKDFISIHHMRAHALCAFLICDDLQFPFLSVLISGGHSLIALASSDEDFTVYGSPGECLDKIARELQLNQADEFRNIHPGAAIEQLARRCSDNGHLRYSVPGPRASGADMDFSALKSSCINYVRKERTVNHFLQKISVRVCNPSIPLVCLYSDTKLLIISTSSLDINSVNTLAYFLFFLGYRVTRHLVSKLHCCLEYLSDSGQLSLIKKLVISGGVAANDYICNGISKLAIFHGLDVVRVDSNLCTDNAEMVAWNGIMSLLNNSTNVHRYPQIPESIYVHDRFPIGRCSRSLVPSKPRRKLTLRTVHGDIPLKFFDRNFSKGEEDKSNKLVCENS</sequence>
<reference evidence="8 9" key="1">
    <citation type="submission" date="2013-11" db="EMBL/GenBank/DDBJ databases">
        <title>Draft genome of the bovine lungworm Dictyocaulus viviparus.</title>
        <authorList>
            <person name="Mitreva M."/>
        </authorList>
    </citation>
    <scope>NUCLEOTIDE SEQUENCE [LARGE SCALE GENOMIC DNA]</scope>
    <source>
        <strain evidence="8 9">HannoverDv2000</strain>
    </source>
</reference>
<dbReference type="AlphaFoldDB" id="A0A0D8Y4Y5"/>
<dbReference type="Pfam" id="PF00814">
    <property type="entry name" value="TsaD"/>
    <property type="match status" value="1"/>
</dbReference>
<evidence type="ECO:0000259" key="7">
    <source>
        <dbReference type="Pfam" id="PF00814"/>
    </source>
</evidence>
<evidence type="ECO:0000256" key="4">
    <source>
        <dbReference type="ARBA" id="ARBA00022723"/>
    </source>
</evidence>
<dbReference type="EC" id="2.3.1.234" evidence="1"/>
<evidence type="ECO:0000313" key="8">
    <source>
        <dbReference type="EMBL" id="KJH49636.1"/>
    </source>
</evidence>
<evidence type="ECO:0000256" key="1">
    <source>
        <dbReference type="ARBA" id="ARBA00012156"/>
    </source>
</evidence>
<dbReference type="GO" id="GO:0005739">
    <property type="term" value="C:mitochondrion"/>
    <property type="evidence" value="ECO:0007669"/>
    <property type="project" value="TreeGrafter"/>
</dbReference>
<dbReference type="GO" id="GO:0061711">
    <property type="term" value="F:tRNA N(6)-L-threonylcarbamoyladenine synthase activity"/>
    <property type="evidence" value="ECO:0007669"/>
    <property type="project" value="UniProtKB-EC"/>
</dbReference>
<keyword evidence="2" id="KW-0808">Transferase</keyword>
<organism evidence="8 9">
    <name type="scientific">Dictyocaulus viviparus</name>
    <name type="common">Bovine lungworm</name>
    <dbReference type="NCBI Taxonomy" id="29172"/>
    <lineage>
        <taxon>Eukaryota</taxon>
        <taxon>Metazoa</taxon>
        <taxon>Ecdysozoa</taxon>
        <taxon>Nematoda</taxon>
        <taxon>Chromadorea</taxon>
        <taxon>Rhabditida</taxon>
        <taxon>Rhabditina</taxon>
        <taxon>Rhabditomorpha</taxon>
        <taxon>Strongyloidea</taxon>
        <taxon>Metastrongylidae</taxon>
        <taxon>Dictyocaulus</taxon>
    </lineage>
</organism>
<gene>
    <name evidence="8" type="ORF">DICVIV_04246</name>
</gene>
<evidence type="ECO:0000256" key="2">
    <source>
        <dbReference type="ARBA" id="ARBA00022679"/>
    </source>
</evidence>
<dbReference type="OrthoDB" id="10259622at2759"/>
<comment type="catalytic activity">
    <reaction evidence="6">
        <text>L-threonylcarbamoyladenylate + adenosine(37) in tRNA = N(6)-L-threonylcarbamoyladenosine(37) in tRNA + AMP + H(+)</text>
        <dbReference type="Rhea" id="RHEA:37059"/>
        <dbReference type="Rhea" id="RHEA-COMP:10162"/>
        <dbReference type="Rhea" id="RHEA-COMP:10163"/>
        <dbReference type="ChEBI" id="CHEBI:15378"/>
        <dbReference type="ChEBI" id="CHEBI:73682"/>
        <dbReference type="ChEBI" id="CHEBI:74411"/>
        <dbReference type="ChEBI" id="CHEBI:74418"/>
        <dbReference type="ChEBI" id="CHEBI:456215"/>
        <dbReference type="EC" id="2.3.1.234"/>
    </reaction>
</comment>
<keyword evidence="4" id="KW-0479">Metal-binding</keyword>
<dbReference type="PANTHER" id="PTHR11735">
    <property type="entry name" value="TRNA N6-ADENOSINE THREONYLCARBAMOYLTRANSFERASE"/>
    <property type="match status" value="1"/>
</dbReference>
<dbReference type="GO" id="GO:0046872">
    <property type="term" value="F:metal ion binding"/>
    <property type="evidence" value="ECO:0007669"/>
    <property type="project" value="UniProtKB-KW"/>
</dbReference>
<reference evidence="9" key="2">
    <citation type="journal article" date="2016" name="Sci. Rep.">
        <title>Dictyocaulus viviparus genome, variome and transcriptome elucidate lungworm biology and support future intervention.</title>
        <authorList>
            <person name="McNulty S.N."/>
            <person name="Strube C."/>
            <person name="Rosa B.A."/>
            <person name="Martin J.C."/>
            <person name="Tyagi R."/>
            <person name="Choi Y.J."/>
            <person name="Wang Q."/>
            <person name="Hallsworth Pepin K."/>
            <person name="Zhang X."/>
            <person name="Ozersky P."/>
            <person name="Wilson R.K."/>
            <person name="Sternberg P.W."/>
            <person name="Gasser R.B."/>
            <person name="Mitreva M."/>
        </authorList>
    </citation>
    <scope>NUCLEOTIDE SEQUENCE [LARGE SCALE GENOMIC DNA]</scope>
    <source>
        <strain evidence="9">HannoverDv2000</strain>
    </source>
</reference>
<keyword evidence="3" id="KW-0819">tRNA processing</keyword>
<keyword evidence="9" id="KW-1185">Reference proteome</keyword>
<dbReference type="InterPro" id="IPR017861">
    <property type="entry name" value="KAE1/TsaD"/>
</dbReference>
<keyword evidence="5" id="KW-0012">Acyltransferase</keyword>